<evidence type="ECO:0000256" key="1">
    <source>
        <dbReference type="ARBA" id="ARBA00004123"/>
    </source>
</evidence>
<reference evidence="7 8" key="1">
    <citation type="journal article" date="2013" name="Genome Biol.">
        <title>The genome sequence of the most widely cultivated cacao type and its use to identify candidate genes regulating pod color.</title>
        <authorList>
            <person name="Motamayor J.C."/>
            <person name="Mockaitis K."/>
            <person name="Schmutz J."/>
            <person name="Haiminen N."/>
            <person name="Iii D.L."/>
            <person name="Cornejo O."/>
            <person name="Findley S.D."/>
            <person name="Zheng P."/>
            <person name="Utro F."/>
            <person name="Royaert S."/>
            <person name="Saski C."/>
            <person name="Jenkins J."/>
            <person name="Podicheti R."/>
            <person name="Zhao M."/>
            <person name="Scheffler B.E."/>
            <person name="Stack J.C."/>
            <person name="Feltus F.A."/>
            <person name="Mustiga G.M."/>
            <person name="Amores F."/>
            <person name="Phillips W."/>
            <person name="Marelli J.P."/>
            <person name="May G.D."/>
            <person name="Shapiro H."/>
            <person name="Ma J."/>
            <person name="Bustamante C.D."/>
            <person name="Schnell R.J."/>
            <person name="Main D."/>
            <person name="Gilbert D."/>
            <person name="Parida L."/>
            <person name="Kuhn D.N."/>
        </authorList>
    </citation>
    <scope>NUCLEOTIDE SEQUENCE [LARGE SCALE GENOMIC DNA]</scope>
    <source>
        <strain evidence="8">cv. Matina 1-6</strain>
    </source>
</reference>
<dbReference type="SMART" id="SM00353">
    <property type="entry name" value="HLH"/>
    <property type="match status" value="1"/>
</dbReference>
<evidence type="ECO:0000256" key="2">
    <source>
        <dbReference type="ARBA" id="ARBA00023015"/>
    </source>
</evidence>
<dbReference type="OMA" id="NANTECS"/>
<dbReference type="EMBL" id="CM001879">
    <property type="protein sequence ID" value="EOX95474.1"/>
    <property type="molecule type" value="Genomic_DNA"/>
</dbReference>
<protein>
    <submittedName>
        <fullName evidence="7">Phytochrome interacting factor 3, putative</fullName>
    </submittedName>
</protein>
<dbReference type="GO" id="GO:0003700">
    <property type="term" value="F:DNA-binding transcription factor activity"/>
    <property type="evidence" value="ECO:0000318"/>
    <property type="project" value="GO_Central"/>
</dbReference>
<dbReference type="InterPro" id="IPR047265">
    <property type="entry name" value="PIF1-like_bHLH"/>
</dbReference>
<evidence type="ECO:0000256" key="5">
    <source>
        <dbReference type="SAM" id="MobiDB-lite"/>
    </source>
</evidence>
<feature type="compositionally biased region" description="Polar residues" evidence="5">
    <location>
        <begin position="228"/>
        <end position="240"/>
    </location>
</feature>
<dbReference type="FunFam" id="4.10.280.10:FF:000004">
    <property type="entry name" value="Basic helix-loop-helix transcription factor"/>
    <property type="match status" value="1"/>
</dbReference>
<keyword evidence="8" id="KW-1185">Reference proteome</keyword>
<dbReference type="CDD" id="cd11445">
    <property type="entry name" value="bHLH_AtPIF_like"/>
    <property type="match status" value="1"/>
</dbReference>
<evidence type="ECO:0000313" key="8">
    <source>
        <dbReference type="Proteomes" id="UP000026915"/>
    </source>
</evidence>
<feature type="region of interest" description="Disordered" evidence="5">
    <location>
        <begin position="393"/>
        <end position="428"/>
    </location>
</feature>
<dbReference type="Gene3D" id="4.10.280.10">
    <property type="entry name" value="Helix-loop-helix DNA-binding domain"/>
    <property type="match status" value="1"/>
</dbReference>
<dbReference type="GO" id="GO:0010017">
    <property type="term" value="P:red or far-red light signaling pathway"/>
    <property type="evidence" value="ECO:0000318"/>
    <property type="project" value="GO_Central"/>
</dbReference>
<keyword evidence="2" id="KW-0805">Transcription regulation</keyword>
<dbReference type="PANTHER" id="PTHR46807:SF3">
    <property type="entry name" value="BHLH DOMAIN-CONTAINING PROTEIN"/>
    <property type="match status" value="1"/>
</dbReference>
<feature type="compositionally biased region" description="Basic residues" evidence="5">
    <location>
        <begin position="409"/>
        <end position="422"/>
    </location>
</feature>
<dbReference type="GO" id="GO:0005634">
    <property type="term" value="C:nucleus"/>
    <property type="evidence" value="ECO:0000318"/>
    <property type="project" value="GO_Central"/>
</dbReference>
<feature type="region of interest" description="Disordered" evidence="5">
    <location>
        <begin position="175"/>
        <end position="205"/>
    </location>
</feature>
<feature type="region of interest" description="Disordered" evidence="5">
    <location>
        <begin position="256"/>
        <end position="277"/>
    </location>
</feature>
<dbReference type="eggNOG" id="ENOG502QV9I">
    <property type="taxonomic scope" value="Eukaryota"/>
</dbReference>
<dbReference type="PANTHER" id="PTHR46807">
    <property type="entry name" value="TRANSCRIPTION FACTOR PIF3"/>
    <property type="match status" value="1"/>
</dbReference>
<dbReference type="Gramene" id="EOX95474">
    <property type="protein sequence ID" value="EOX95474"/>
    <property type="gene ID" value="TCM_004959"/>
</dbReference>
<evidence type="ECO:0000256" key="4">
    <source>
        <dbReference type="ARBA" id="ARBA00023242"/>
    </source>
</evidence>
<keyword evidence="4" id="KW-0539">Nucleus</keyword>
<dbReference type="HOGENOM" id="CLU_526201_0_0_1"/>
<dbReference type="AlphaFoldDB" id="A0A061DRN5"/>
<dbReference type="InterPro" id="IPR044273">
    <property type="entry name" value="PIF3-like"/>
</dbReference>
<dbReference type="GO" id="GO:0000976">
    <property type="term" value="F:transcription cis-regulatory region binding"/>
    <property type="evidence" value="ECO:0000318"/>
    <property type="project" value="GO_Central"/>
</dbReference>
<feature type="region of interest" description="Disordered" evidence="5">
    <location>
        <begin position="301"/>
        <end position="362"/>
    </location>
</feature>
<keyword evidence="3" id="KW-0804">Transcription</keyword>
<proteinExistence type="predicted"/>
<dbReference type="InterPro" id="IPR011598">
    <property type="entry name" value="bHLH_dom"/>
</dbReference>
<dbReference type="PROSITE" id="PS50888">
    <property type="entry name" value="BHLH"/>
    <property type="match status" value="1"/>
</dbReference>
<organism evidence="7 8">
    <name type="scientific">Theobroma cacao</name>
    <name type="common">Cacao</name>
    <name type="synonym">Cocoa</name>
    <dbReference type="NCBI Taxonomy" id="3641"/>
    <lineage>
        <taxon>Eukaryota</taxon>
        <taxon>Viridiplantae</taxon>
        <taxon>Streptophyta</taxon>
        <taxon>Embryophyta</taxon>
        <taxon>Tracheophyta</taxon>
        <taxon>Spermatophyta</taxon>
        <taxon>Magnoliopsida</taxon>
        <taxon>eudicotyledons</taxon>
        <taxon>Gunneridae</taxon>
        <taxon>Pentapetalae</taxon>
        <taxon>rosids</taxon>
        <taxon>malvids</taxon>
        <taxon>Malvales</taxon>
        <taxon>Malvaceae</taxon>
        <taxon>Byttnerioideae</taxon>
        <taxon>Theobroma</taxon>
    </lineage>
</organism>
<name>A0A061DRN5_THECC</name>
<feature type="region of interest" description="Disordered" evidence="5">
    <location>
        <begin position="225"/>
        <end position="244"/>
    </location>
</feature>
<feature type="compositionally biased region" description="Polar residues" evidence="5">
    <location>
        <begin position="342"/>
        <end position="353"/>
    </location>
</feature>
<feature type="compositionally biased region" description="Basic and acidic residues" evidence="5">
    <location>
        <begin position="196"/>
        <end position="205"/>
    </location>
</feature>
<dbReference type="InterPro" id="IPR036638">
    <property type="entry name" value="HLH_DNA-bd_sf"/>
</dbReference>
<evidence type="ECO:0000259" key="6">
    <source>
        <dbReference type="PROSITE" id="PS50888"/>
    </source>
</evidence>
<dbReference type="InParanoid" id="A0A061DRN5"/>
<feature type="compositionally biased region" description="Polar residues" evidence="5">
    <location>
        <begin position="175"/>
        <end position="190"/>
    </location>
</feature>
<dbReference type="GO" id="GO:0046983">
    <property type="term" value="F:protein dimerization activity"/>
    <property type="evidence" value="ECO:0007669"/>
    <property type="project" value="InterPro"/>
</dbReference>
<sequence length="613" mass="66751">MAEEASESIQPRMPNHLANLASMCDPQILELVWENGEILIRGLTSKTTKESRFPCSGYFSQYSEALIQREGETSTGNRSKAGAADSTFGDPLSGLSGLTKLDHRDKNKVNSLEAGYAEHFSELYEDDINVVFEPNKKCYDKELIDSHIVPVNKFKNFKQSYMSKLVEEIPQHTMNSDNVVPQSSFKQSEASVPFMRSKEENPGIDEKRDRVNFSIFLRSPALLKSTHRSSGATRPTSSSPGLAGADEAILEGNVRSEDLKGNARSAPRTSNPVDNLILVEPTNGSKYITSIEKEGTSLASNMKPILPHSEPQNESLPDEQSEAVGNKDTPSNTRFPSRVRAPSSNLAPNTSIKGNPGNGKSIEQMVASSSVCSLGASNCPTYTLKRRYEDTDLSENAMEEPEGTTKAVPSRRSKGAKRKRKAEVHNLSERRRRDKINEKMRALQELIPNCNKVDKASMLDEAIEYLKTLQLQVQMMSMGTGAYMPPMMLPTVMQQINAQHLAGYSPMAVGMGMRMQMGLGCSPAQFPTTLLLSGTAAALPGITTEARLNMLEFPGQVLLMSMSRSPFVSMAGRFSPQSVQAPAGVSQPPAAQVGLPGAAISLSTPKGSNPTCH</sequence>
<dbReference type="Proteomes" id="UP000026915">
    <property type="component" value="Chromosome 1"/>
</dbReference>
<evidence type="ECO:0000313" key="7">
    <source>
        <dbReference type="EMBL" id="EOX95474.1"/>
    </source>
</evidence>
<comment type="subcellular location">
    <subcellularLocation>
        <location evidence="1">Nucleus</location>
    </subcellularLocation>
</comment>
<dbReference type="STRING" id="3641.A0A061DRN5"/>
<accession>A0A061DRN5</accession>
<dbReference type="Pfam" id="PF00010">
    <property type="entry name" value="HLH"/>
    <property type="match status" value="1"/>
</dbReference>
<feature type="compositionally biased region" description="Acidic residues" evidence="5">
    <location>
        <begin position="393"/>
        <end position="402"/>
    </location>
</feature>
<feature type="domain" description="BHLH" evidence="6">
    <location>
        <begin position="420"/>
        <end position="469"/>
    </location>
</feature>
<dbReference type="SUPFAM" id="SSF47459">
    <property type="entry name" value="HLH, helix-loop-helix DNA-binding domain"/>
    <property type="match status" value="1"/>
</dbReference>
<gene>
    <name evidence="7" type="ORF">TCM_004959</name>
</gene>
<evidence type="ECO:0000256" key="3">
    <source>
        <dbReference type="ARBA" id="ARBA00023163"/>
    </source>
</evidence>